<comment type="caution">
    <text evidence="7">The sequence shown here is derived from an EMBL/GenBank/DDBJ whole genome shotgun (WGS) entry which is preliminary data.</text>
</comment>
<dbReference type="InterPro" id="IPR036259">
    <property type="entry name" value="MFS_trans_sf"/>
</dbReference>
<dbReference type="OrthoDB" id="8190074at2759"/>
<feature type="transmembrane region" description="Helical" evidence="6">
    <location>
        <begin position="308"/>
        <end position="330"/>
    </location>
</feature>
<dbReference type="AlphaFoldDB" id="A0A3L8DII5"/>
<evidence type="ECO:0000256" key="3">
    <source>
        <dbReference type="ARBA" id="ARBA00022989"/>
    </source>
</evidence>
<feature type="region of interest" description="Disordered" evidence="5">
    <location>
        <begin position="1"/>
        <end position="23"/>
    </location>
</feature>
<dbReference type="PANTHER" id="PTHR10924:SF27">
    <property type="entry name" value="SOLUTE CARRIER FAMILY 49 MEMBER 4"/>
    <property type="match status" value="1"/>
</dbReference>
<reference evidence="7 8" key="1">
    <citation type="journal article" date="2018" name="Genome Res.">
        <title>The genomic architecture and molecular evolution of ant odorant receptors.</title>
        <authorList>
            <person name="McKenzie S.K."/>
            <person name="Kronauer D.J.C."/>
        </authorList>
    </citation>
    <scope>NUCLEOTIDE SEQUENCE [LARGE SCALE GENOMIC DNA]</scope>
    <source>
        <strain evidence="7">Clonal line C1</strain>
    </source>
</reference>
<comment type="subcellular location">
    <subcellularLocation>
        <location evidence="1">Membrane</location>
        <topology evidence="1">Multi-pass membrane protein</topology>
    </subcellularLocation>
</comment>
<evidence type="ECO:0008006" key="9">
    <source>
        <dbReference type="Google" id="ProtNLM"/>
    </source>
</evidence>
<feature type="transmembrane region" description="Helical" evidence="6">
    <location>
        <begin position="342"/>
        <end position="358"/>
    </location>
</feature>
<evidence type="ECO:0000256" key="5">
    <source>
        <dbReference type="SAM" id="MobiDB-lite"/>
    </source>
</evidence>
<dbReference type="GO" id="GO:0016020">
    <property type="term" value="C:membrane"/>
    <property type="evidence" value="ECO:0007669"/>
    <property type="project" value="UniProtKB-SubCell"/>
</dbReference>
<proteinExistence type="predicted"/>
<protein>
    <recommendedName>
        <fullName evidence="9">Disrupted in renal carcinoma protein 2-like protein</fullName>
    </recommendedName>
</protein>
<sequence>MTRLHQCRSSPSKLSRSGKRTSKSRICLRKLAQSTGNLELRRNYVPRSQDETSALIEPQLKSQKESWLALALFSALLCSQCCVWNTWGPIAGFALQAFPNWNESLVALLSDWGCISYLTCCVPCCWLLYKKESRFKQNTHDFYLLIYTKIEMSVLIKGLAMSLRMAAILSTMATFVRCVFHEENIFTITAHTAAILNGLSGVILGISSACNQLGMAISYLIGPAVVGNTAVYNTTFSTRNASSSESAAFDKAYSRALRVQIMSLMRIGVLCFLPKEPCQSLVPSEISERLGLVESVVRLLKNRNMWRLCSAAALSQGVTGPWLAMMTMTFDASITQEEADKLAFWTIILSGVLSLTASRLADAFQRHLKVALYILLATSSAMFLWILLLDDRVLVFHKGELYAAVILGISASWSTPALFLELASEIAFPVSEAIVGGYMIFLSNLVGALFYFSYFLPWMNEHWSTYWTFANLAMATILVIYVKEDYTRTKIE</sequence>
<evidence type="ECO:0000256" key="6">
    <source>
        <dbReference type="SAM" id="Phobius"/>
    </source>
</evidence>
<feature type="transmembrane region" description="Helical" evidence="6">
    <location>
        <begin position="463"/>
        <end position="482"/>
    </location>
</feature>
<gene>
    <name evidence="7" type="ORF">DMN91_006767</name>
</gene>
<dbReference type="PANTHER" id="PTHR10924">
    <property type="entry name" value="MAJOR FACILITATOR SUPERFAMILY PROTEIN-RELATED"/>
    <property type="match status" value="1"/>
</dbReference>
<keyword evidence="2 6" id="KW-0812">Transmembrane</keyword>
<keyword evidence="3 6" id="KW-1133">Transmembrane helix</keyword>
<dbReference type="InterPro" id="IPR049680">
    <property type="entry name" value="FLVCR1-2_SLC49-like"/>
</dbReference>
<feature type="transmembrane region" description="Helical" evidence="6">
    <location>
        <begin position="435"/>
        <end position="457"/>
    </location>
</feature>
<keyword evidence="4 6" id="KW-0472">Membrane</keyword>
<name>A0A3L8DII5_OOCBI</name>
<organism evidence="7 8">
    <name type="scientific">Ooceraea biroi</name>
    <name type="common">Clonal raider ant</name>
    <name type="synonym">Cerapachys biroi</name>
    <dbReference type="NCBI Taxonomy" id="2015173"/>
    <lineage>
        <taxon>Eukaryota</taxon>
        <taxon>Metazoa</taxon>
        <taxon>Ecdysozoa</taxon>
        <taxon>Arthropoda</taxon>
        <taxon>Hexapoda</taxon>
        <taxon>Insecta</taxon>
        <taxon>Pterygota</taxon>
        <taxon>Neoptera</taxon>
        <taxon>Endopterygota</taxon>
        <taxon>Hymenoptera</taxon>
        <taxon>Apocrita</taxon>
        <taxon>Aculeata</taxon>
        <taxon>Formicoidea</taxon>
        <taxon>Formicidae</taxon>
        <taxon>Dorylinae</taxon>
        <taxon>Ooceraea</taxon>
    </lineage>
</organism>
<evidence type="ECO:0000313" key="7">
    <source>
        <dbReference type="EMBL" id="RLU20161.1"/>
    </source>
</evidence>
<feature type="transmembrane region" description="Helical" evidence="6">
    <location>
        <begin position="370"/>
        <end position="389"/>
    </location>
</feature>
<evidence type="ECO:0000256" key="4">
    <source>
        <dbReference type="ARBA" id="ARBA00023136"/>
    </source>
</evidence>
<feature type="transmembrane region" description="Helical" evidence="6">
    <location>
        <begin position="185"/>
        <end position="206"/>
    </location>
</feature>
<feature type="transmembrane region" description="Helical" evidence="6">
    <location>
        <begin position="107"/>
        <end position="129"/>
    </location>
</feature>
<evidence type="ECO:0000256" key="1">
    <source>
        <dbReference type="ARBA" id="ARBA00004141"/>
    </source>
</evidence>
<feature type="transmembrane region" description="Helical" evidence="6">
    <location>
        <begin position="67"/>
        <end position="87"/>
    </location>
</feature>
<dbReference type="SUPFAM" id="SSF103473">
    <property type="entry name" value="MFS general substrate transporter"/>
    <property type="match status" value="1"/>
</dbReference>
<feature type="transmembrane region" description="Helical" evidence="6">
    <location>
        <begin position="401"/>
        <end position="423"/>
    </location>
</feature>
<evidence type="ECO:0000256" key="2">
    <source>
        <dbReference type="ARBA" id="ARBA00022692"/>
    </source>
</evidence>
<evidence type="ECO:0000313" key="8">
    <source>
        <dbReference type="Proteomes" id="UP000279307"/>
    </source>
</evidence>
<accession>A0A3L8DII5</accession>
<dbReference type="Proteomes" id="UP000279307">
    <property type="component" value="Chromosome 7"/>
</dbReference>
<dbReference type="Gene3D" id="1.20.1250.20">
    <property type="entry name" value="MFS general substrate transporter like domains"/>
    <property type="match status" value="1"/>
</dbReference>
<feature type="transmembrane region" description="Helical" evidence="6">
    <location>
        <begin position="150"/>
        <end position="173"/>
    </location>
</feature>
<dbReference type="EMBL" id="QOIP01000007">
    <property type="protein sequence ID" value="RLU20161.1"/>
    <property type="molecule type" value="Genomic_DNA"/>
</dbReference>